<name>A0A6A6VS13_9PEZI</name>
<dbReference type="GeneID" id="54486977"/>
<dbReference type="Proteomes" id="UP000799437">
    <property type="component" value="Unassembled WGS sequence"/>
</dbReference>
<proteinExistence type="predicted"/>
<gene>
    <name evidence="2" type="ORF">EJ05DRAFT_490817</name>
</gene>
<accession>A0A6A6VS13</accession>
<protein>
    <submittedName>
        <fullName evidence="2">Uncharacterized protein</fullName>
    </submittedName>
</protein>
<evidence type="ECO:0000313" key="3">
    <source>
        <dbReference type="Proteomes" id="UP000799437"/>
    </source>
</evidence>
<keyword evidence="3" id="KW-1185">Reference proteome</keyword>
<sequence length="278" mass="32142">MSIREHPDEAITRASVELYKASLCIQNCRTSILQLLTIRKEEKRSRMQVDRENRRLHVLCQEAVHDRNEIASKCQSLYRELGDAYTEILSHYALSENSDQASMTVKDGTRMTQLERENDKLQRQNSELQRALGMAGDMIRALFASPDMGLFRSKKPPTFPPISYPKPADPPSVETTTKQPRKRRLDTNKNLPVPRLAQMIERKMSENFQLREELQWERDRFWSSCQAKSFLAAEVQAVVENLRQILADFDRLVTPEDALSQPRDLPRSESNGWEPGLN</sequence>
<feature type="region of interest" description="Disordered" evidence="1">
    <location>
        <begin position="256"/>
        <end position="278"/>
    </location>
</feature>
<evidence type="ECO:0000313" key="2">
    <source>
        <dbReference type="EMBL" id="KAF2752554.1"/>
    </source>
</evidence>
<feature type="compositionally biased region" description="Pro residues" evidence="1">
    <location>
        <begin position="157"/>
        <end position="170"/>
    </location>
</feature>
<reference evidence="2" key="1">
    <citation type="journal article" date="2020" name="Stud. Mycol.">
        <title>101 Dothideomycetes genomes: a test case for predicting lifestyles and emergence of pathogens.</title>
        <authorList>
            <person name="Haridas S."/>
            <person name="Albert R."/>
            <person name="Binder M."/>
            <person name="Bloem J."/>
            <person name="Labutti K."/>
            <person name="Salamov A."/>
            <person name="Andreopoulos B."/>
            <person name="Baker S."/>
            <person name="Barry K."/>
            <person name="Bills G."/>
            <person name="Bluhm B."/>
            <person name="Cannon C."/>
            <person name="Castanera R."/>
            <person name="Culley D."/>
            <person name="Daum C."/>
            <person name="Ezra D."/>
            <person name="Gonzalez J."/>
            <person name="Henrissat B."/>
            <person name="Kuo A."/>
            <person name="Liang C."/>
            <person name="Lipzen A."/>
            <person name="Lutzoni F."/>
            <person name="Magnuson J."/>
            <person name="Mondo S."/>
            <person name="Nolan M."/>
            <person name="Ohm R."/>
            <person name="Pangilinan J."/>
            <person name="Park H.-J."/>
            <person name="Ramirez L."/>
            <person name="Alfaro M."/>
            <person name="Sun H."/>
            <person name="Tritt A."/>
            <person name="Yoshinaga Y."/>
            <person name="Zwiers L.-H."/>
            <person name="Turgeon B."/>
            <person name="Goodwin S."/>
            <person name="Spatafora J."/>
            <person name="Crous P."/>
            <person name="Grigoriev I."/>
        </authorList>
    </citation>
    <scope>NUCLEOTIDE SEQUENCE</scope>
    <source>
        <strain evidence="2">CBS 121739</strain>
    </source>
</reference>
<feature type="region of interest" description="Disordered" evidence="1">
    <location>
        <begin position="154"/>
        <end position="187"/>
    </location>
</feature>
<evidence type="ECO:0000256" key="1">
    <source>
        <dbReference type="SAM" id="MobiDB-lite"/>
    </source>
</evidence>
<dbReference type="RefSeq" id="XP_033595012.1">
    <property type="nucleotide sequence ID" value="XM_033745923.1"/>
</dbReference>
<organism evidence="2 3">
    <name type="scientific">Pseudovirgaria hyperparasitica</name>
    <dbReference type="NCBI Taxonomy" id="470096"/>
    <lineage>
        <taxon>Eukaryota</taxon>
        <taxon>Fungi</taxon>
        <taxon>Dikarya</taxon>
        <taxon>Ascomycota</taxon>
        <taxon>Pezizomycotina</taxon>
        <taxon>Dothideomycetes</taxon>
        <taxon>Dothideomycetes incertae sedis</taxon>
        <taxon>Acrospermales</taxon>
        <taxon>Acrospermaceae</taxon>
        <taxon>Pseudovirgaria</taxon>
    </lineage>
</organism>
<dbReference type="AlphaFoldDB" id="A0A6A6VS13"/>
<dbReference type="EMBL" id="ML996609">
    <property type="protein sequence ID" value="KAF2752554.1"/>
    <property type="molecule type" value="Genomic_DNA"/>
</dbReference>